<evidence type="ECO:0000313" key="2">
    <source>
        <dbReference type="Proteomes" id="UP001595533"/>
    </source>
</evidence>
<dbReference type="EMBL" id="JBHRTS010000002">
    <property type="protein sequence ID" value="MFC3193210.1"/>
    <property type="molecule type" value="Genomic_DNA"/>
</dbReference>
<name>A0ABV7J8L1_9GAMM</name>
<protein>
    <submittedName>
        <fullName evidence="1">Uncharacterized protein</fullName>
    </submittedName>
</protein>
<organism evidence="1 2">
    <name type="scientific">Marinicella sediminis</name>
    <dbReference type="NCBI Taxonomy" id="1792834"/>
    <lineage>
        <taxon>Bacteria</taxon>
        <taxon>Pseudomonadati</taxon>
        <taxon>Pseudomonadota</taxon>
        <taxon>Gammaproteobacteria</taxon>
        <taxon>Lysobacterales</taxon>
        <taxon>Marinicellaceae</taxon>
        <taxon>Marinicella</taxon>
    </lineage>
</organism>
<accession>A0ABV7J8L1</accession>
<dbReference type="Proteomes" id="UP001595533">
    <property type="component" value="Unassembled WGS sequence"/>
</dbReference>
<evidence type="ECO:0000313" key="1">
    <source>
        <dbReference type="EMBL" id="MFC3193210.1"/>
    </source>
</evidence>
<gene>
    <name evidence="1" type="ORF">ACFODZ_03035</name>
</gene>
<reference evidence="2" key="1">
    <citation type="journal article" date="2019" name="Int. J. Syst. Evol. Microbiol.">
        <title>The Global Catalogue of Microorganisms (GCM) 10K type strain sequencing project: providing services to taxonomists for standard genome sequencing and annotation.</title>
        <authorList>
            <consortium name="The Broad Institute Genomics Platform"/>
            <consortium name="The Broad Institute Genome Sequencing Center for Infectious Disease"/>
            <person name="Wu L."/>
            <person name="Ma J."/>
        </authorList>
    </citation>
    <scope>NUCLEOTIDE SEQUENCE [LARGE SCALE GENOMIC DNA]</scope>
    <source>
        <strain evidence="2">KCTC 42953</strain>
    </source>
</reference>
<keyword evidence="2" id="KW-1185">Reference proteome</keyword>
<dbReference type="RefSeq" id="WP_157892657.1">
    <property type="nucleotide sequence ID" value="NZ_JBHRTS010000002.1"/>
</dbReference>
<proteinExistence type="predicted"/>
<sequence length="115" mass="12652">MKVTKAITTSALLSMLLSYPEVSKSKDTTWTDVEKLPAEVESELTKDFKDPFSVKYRNLKVSNRGLYCGEINGKNSYGAYSGFKKFYASEEVADVATDETALAIIDIFCGDGGKN</sequence>
<comment type="caution">
    <text evidence="1">The sequence shown here is derived from an EMBL/GenBank/DDBJ whole genome shotgun (WGS) entry which is preliminary data.</text>
</comment>